<protein>
    <submittedName>
        <fullName evidence="1">Uncharacterized protein</fullName>
    </submittedName>
</protein>
<evidence type="ECO:0000313" key="2">
    <source>
        <dbReference type="Proteomes" id="UP000286976"/>
    </source>
</evidence>
<dbReference type="EMBL" id="PIPQ01000022">
    <property type="protein sequence ID" value="RUO36239.1"/>
    <property type="molecule type" value="Genomic_DNA"/>
</dbReference>
<comment type="caution">
    <text evidence="1">The sequence shown here is derived from an EMBL/GenBank/DDBJ whole genome shotgun (WGS) entry which is preliminary data.</text>
</comment>
<organism evidence="1 2">
    <name type="scientific">Aliidiomarina taiwanensis</name>
    <dbReference type="NCBI Taxonomy" id="946228"/>
    <lineage>
        <taxon>Bacteria</taxon>
        <taxon>Pseudomonadati</taxon>
        <taxon>Pseudomonadota</taxon>
        <taxon>Gammaproteobacteria</taxon>
        <taxon>Alteromonadales</taxon>
        <taxon>Idiomarinaceae</taxon>
        <taxon>Aliidiomarina</taxon>
    </lineage>
</organism>
<dbReference type="AlphaFoldDB" id="A0A432WR85"/>
<name>A0A432WR85_9GAMM</name>
<keyword evidence="2" id="KW-1185">Reference proteome</keyword>
<reference evidence="1 2" key="1">
    <citation type="journal article" date="2011" name="Front. Microbiol.">
        <title>Genomic signatures of strain selection and enhancement in Bacillus atrophaeus var. globigii, a historical biowarfare simulant.</title>
        <authorList>
            <person name="Gibbons H.S."/>
            <person name="Broomall S.M."/>
            <person name="McNew L.A."/>
            <person name="Daligault H."/>
            <person name="Chapman C."/>
            <person name="Bruce D."/>
            <person name="Karavis M."/>
            <person name="Krepps M."/>
            <person name="McGregor P.A."/>
            <person name="Hong C."/>
            <person name="Park K.H."/>
            <person name="Akmal A."/>
            <person name="Feldman A."/>
            <person name="Lin J.S."/>
            <person name="Chang W.E."/>
            <person name="Higgs B.W."/>
            <person name="Demirev P."/>
            <person name="Lindquist J."/>
            <person name="Liem A."/>
            <person name="Fochler E."/>
            <person name="Read T.D."/>
            <person name="Tapia R."/>
            <person name="Johnson S."/>
            <person name="Bishop-Lilly K.A."/>
            <person name="Detter C."/>
            <person name="Han C."/>
            <person name="Sozhamannan S."/>
            <person name="Rosenzweig C.N."/>
            <person name="Skowronski E.W."/>
        </authorList>
    </citation>
    <scope>NUCLEOTIDE SEQUENCE [LARGE SCALE GENOMIC DNA]</scope>
    <source>
        <strain evidence="1 2">AIT1</strain>
    </source>
</reference>
<sequence length="227" mass="25777">MKINIYRCFIITFLIFISIATFAETRNIVDESNSGNCEMMTLSSQGEEVLMNLSQRAAGVDSLRQLSEISQRQRRLVVGELTQERKAELWRVHFEEVKRSHFWTQDQAKIIEHLSDLSQKAHAVGKDSIFHETLVEAPLESLDSLVDAYFTYEERLLLNDLGGDYIVQKQQISSSSGQGECTCSLSAANNRFCFAGICINSFCTEKYGCGWFWLDRCDGRCSSQAEP</sequence>
<dbReference type="NCBIfam" id="NF033852">
    <property type="entry name" value="fulvocin_rel"/>
    <property type="match status" value="1"/>
</dbReference>
<dbReference type="RefSeq" id="WP_126758295.1">
    <property type="nucleotide sequence ID" value="NZ_PIPQ01000022.1"/>
</dbReference>
<evidence type="ECO:0000313" key="1">
    <source>
        <dbReference type="EMBL" id="RUO36239.1"/>
    </source>
</evidence>
<dbReference type="Proteomes" id="UP000286976">
    <property type="component" value="Unassembled WGS sequence"/>
</dbReference>
<accession>A0A432WR85</accession>
<gene>
    <name evidence="1" type="ORF">CWE15_11950</name>
</gene>
<proteinExistence type="predicted"/>
<dbReference type="OrthoDB" id="3689067at2"/>